<keyword evidence="4" id="KW-1185">Reference proteome</keyword>
<reference evidence="3" key="1">
    <citation type="submission" date="2024-04" db="EMBL/GenBank/DDBJ databases">
        <authorList>
            <consortium name="Molecular Ecology Group"/>
        </authorList>
    </citation>
    <scope>NUCLEOTIDE SEQUENCE</scope>
</reference>
<protein>
    <submittedName>
        <fullName evidence="3">Uncharacterized protein</fullName>
    </submittedName>
</protein>
<keyword evidence="1" id="KW-0472">Membrane</keyword>
<evidence type="ECO:0000313" key="3">
    <source>
        <dbReference type="EMBL" id="CAL1674911.1"/>
    </source>
</evidence>
<dbReference type="Proteomes" id="UP001497644">
    <property type="component" value="Chromosome 10"/>
</dbReference>
<gene>
    <name evidence="3" type="ORF">LPLAT_LOCUS1436</name>
</gene>
<feature type="transmembrane region" description="Helical" evidence="1">
    <location>
        <begin position="32"/>
        <end position="51"/>
    </location>
</feature>
<name>A0AAV2N5N7_9HYME</name>
<feature type="chain" id="PRO_5043539425" evidence="2">
    <location>
        <begin position="23"/>
        <end position="180"/>
    </location>
</feature>
<proteinExistence type="predicted"/>
<evidence type="ECO:0000256" key="2">
    <source>
        <dbReference type="SAM" id="SignalP"/>
    </source>
</evidence>
<dbReference type="AlphaFoldDB" id="A0AAV2N5N7"/>
<keyword evidence="1" id="KW-1133">Transmembrane helix</keyword>
<sequence>MQLLRTFLLLGCCFLVLTLVTAAPAGQEEPFFELPVHLIGFPVIIASVRIANFFKKLAYILNPDTYVSRVKRAHPFTHDEEILDVGQIEKKLVTEFGNNVCIYERICVEYADRMLRRKNQQLDWSILDWGEVFSEYKSSPNLRKENYLLSIFLGNIISSPKLCHSLAERGRACDNGTLSV</sequence>
<accession>A0AAV2N5N7</accession>
<keyword evidence="2" id="KW-0732">Signal</keyword>
<keyword evidence="1" id="KW-0812">Transmembrane</keyword>
<evidence type="ECO:0000256" key="1">
    <source>
        <dbReference type="SAM" id="Phobius"/>
    </source>
</evidence>
<organism evidence="3 4">
    <name type="scientific">Lasius platythorax</name>
    <dbReference type="NCBI Taxonomy" id="488582"/>
    <lineage>
        <taxon>Eukaryota</taxon>
        <taxon>Metazoa</taxon>
        <taxon>Ecdysozoa</taxon>
        <taxon>Arthropoda</taxon>
        <taxon>Hexapoda</taxon>
        <taxon>Insecta</taxon>
        <taxon>Pterygota</taxon>
        <taxon>Neoptera</taxon>
        <taxon>Endopterygota</taxon>
        <taxon>Hymenoptera</taxon>
        <taxon>Apocrita</taxon>
        <taxon>Aculeata</taxon>
        <taxon>Formicoidea</taxon>
        <taxon>Formicidae</taxon>
        <taxon>Formicinae</taxon>
        <taxon>Lasius</taxon>
        <taxon>Lasius</taxon>
    </lineage>
</organism>
<feature type="signal peptide" evidence="2">
    <location>
        <begin position="1"/>
        <end position="22"/>
    </location>
</feature>
<evidence type="ECO:0000313" key="4">
    <source>
        <dbReference type="Proteomes" id="UP001497644"/>
    </source>
</evidence>
<dbReference type="EMBL" id="OZ034833">
    <property type="protein sequence ID" value="CAL1674911.1"/>
    <property type="molecule type" value="Genomic_DNA"/>
</dbReference>